<feature type="transmembrane region" description="Helical" evidence="1">
    <location>
        <begin position="6"/>
        <end position="29"/>
    </location>
</feature>
<dbReference type="EMBL" id="QVMU01000010">
    <property type="protein sequence ID" value="RJX70685.1"/>
    <property type="molecule type" value="Genomic_DNA"/>
</dbReference>
<organism evidence="2 3">
    <name type="scientific">Vibrio sinensis</name>
    <dbReference type="NCBI Taxonomy" id="2302434"/>
    <lineage>
        <taxon>Bacteria</taxon>
        <taxon>Pseudomonadati</taxon>
        <taxon>Pseudomonadota</taxon>
        <taxon>Gammaproteobacteria</taxon>
        <taxon>Vibrionales</taxon>
        <taxon>Vibrionaceae</taxon>
        <taxon>Vibrio</taxon>
    </lineage>
</organism>
<dbReference type="OrthoDB" id="5918972at2"/>
<gene>
    <name evidence="2" type="ORF">DZ860_12345</name>
</gene>
<dbReference type="InterPro" id="IPR045584">
    <property type="entry name" value="Pilin-like"/>
</dbReference>
<dbReference type="InterPro" id="IPR012902">
    <property type="entry name" value="N_methyl_site"/>
</dbReference>
<reference evidence="2 3" key="1">
    <citation type="submission" date="2018-08" db="EMBL/GenBank/DDBJ databases">
        <title>Vibrio isolated from the Eastern China Marginal Seas.</title>
        <authorList>
            <person name="Li Y."/>
        </authorList>
    </citation>
    <scope>NUCLEOTIDE SEQUENCE [LARGE SCALE GENOMIC DNA]</scope>
    <source>
        <strain evidence="2 3">BEI233</strain>
    </source>
</reference>
<dbReference type="Pfam" id="PF07963">
    <property type="entry name" value="N_methyl"/>
    <property type="match status" value="1"/>
</dbReference>
<dbReference type="NCBIfam" id="TIGR02532">
    <property type="entry name" value="IV_pilin_GFxxxE"/>
    <property type="match status" value="1"/>
</dbReference>
<dbReference type="SUPFAM" id="SSF54523">
    <property type="entry name" value="Pili subunits"/>
    <property type="match status" value="1"/>
</dbReference>
<keyword evidence="1" id="KW-1133">Transmembrane helix</keyword>
<keyword evidence="1" id="KW-0812">Transmembrane</keyword>
<accession>A0A3A6QPT7</accession>
<evidence type="ECO:0000313" key="2">
    <source>
        <dbReference type="EMBL" id="RJX70685.1"/>
    </source>
</evidence>
<name>A0A3A6QPT7_9VIBR</name>
<comment type="caution">
    <text evidence="2">The sequence shown here is derived from an EMBL/GenBank/DDBJ whole genome shotgun (WGS) entry which is preliminary data.</text>
</comment>
<evidence type="ECO:0000256" key="1">
    <source>
        <dbReference type="SAM" id="Phobius"/>
    </source>
</evidence>
<dbReference type="AlphaFoldDB" id="A0A3A6QPT7"/>
<dbReference type="Gene3D" id="3.30.700.10">
    <property type="entry name" value="Glycoprotein, Type 4 Pilin"/>
    <property type="match status" value="1"/>
</dbReference>
<sequence>MHRTKAFGFTLVELIVVILLLAIISLFAASRYSGLGSFSALVAQDNAIAVLRQVQVSRMQSNSLPANNNFIVAIKNNCIGSVAACNLSTDAAASRSDWVSFDDVTFQATPNLTTVEFDLLGNPLNTASAGVEIAIRGTKSQASICIHPNGYISQGGC</sequence>
<dbReference type="RefSeq" id="WP_120031693.1">
    <property type="nucleotide sequence ID" value="NZ_QVMU01000010.1"/>
</dbReference>
<keyword evidence="3" id="KW-1185">Reference proteome</keyword>
<dbReference type="Proteomes" id="UP000273252">
    <property type="component" value="Unassembled WGS sequence"/>
</dbReference>
<evidence type="ECO:0000313" key="3">
    <source>
        <dbReference type="Proteomes" id="UP000273252"/>
    </source>
</evidence>
<protein>
    <submittedName>
        <fullName evidence="2">Type II secretion system protein</fullName>
    </submittedName>
</protein>
<keyword evidence="1" id="KW-0472">Membrane</keyword>
<proteinExistence type="predicted"/>